<dbReference type="Proteomes" id="UP001185863">
    <property type="component" value="Unassembled WGS sequence"/>
</dbReference>
<dbReference type="EMBL" id="JAWLUP010000119">
    <property type="protein sequence ID" value="MDV7267985.1"/>
    <property type="molecule type" value="Genomic_DNA"/>
</dbReference>
<dbReference type="PRINTS" id="PR00455">
    <property type="entry name" value="HTHTETR"/>
</dbReference>
<dbReference type="Gene3D" id="1.10.357.10">
    <property type="entry name" value="Tetracycline Repressor, domain 2"/>
    <property type="match status" value="1"/>
</dbReference>
<dbReference type="SUPFAM" id="SSF48498">
    <property type="entry name" value="Tetracyclin repressor-like, C-terminal domain"/>
    <property type="match status" value="1"/>
</dbReference>
<dbReference type="PANTHER" id="PTHR30055:SF226">
    <property type="entry name" value="HTH-TYPE TRANSCRIPTIONAL REGULATOR PKSA"/>
    <property type="match status" value="1"/>
</dbReference>
<dbReference type="RefSeq" id="WP_213572771.1">
    <property type="nucleotide sequence ID" value="NZ_JAWLUP010000119.1"/>
</dbReference>
<sequence length="225" mass="24271">MPTSTWARLPEARRSAVLSAAQDEFCAHGYSGASLNTICRNAGVSKGSLFQYFDDKADLYAHLTELSGERVRAAMNEYAVTLPWDVDFFGALESMVERWVRYFFDHPVERALTAASTLEPDARGRSAVRAAIDPHYLAMLEPIIDAGVRSGQIRADADRAALLATLLVLLPQIALAPHVQGLDPVLGLHGTDAGTAVEGAQRIVRLVTTAVRPQTAEAAALNLTT</sequence>
<evidence type="ECO:0000313" key="5">
    <source>
        <dbReference type="Proteomes" id="UP001185863"/>
    </source>
</evidence>
<dbReference type="PROSITE" id="PS01081">
    <property type="entry name" value="HTH_TETR_1"/>
    <property type="match status" value="1"/>
</dbReference>
<dbReference type="GO" id="GO:0003700">
    <property type="term" value="F:DNA-binding transcription factor activity"/>
    <property type="evidence" value="ECO:0007669"/>
    <property type="project" value="TreeGrafter"/>
</dbReference>
<dbReference type="SUPFAM" id="SSF46689">
    <property type="entry name" value="Homeodomain-like"/>
    <property type="match status" value="1"/>
</dbReference>
<evidence type="ECO:0000256" key="2">
    <source>
        <dbReference type="PROSITE-ProRule" id="PRU00335"/>
    </source>
</evidence>
<feature type="domain" description="HTH tetR-type" evidence="3">
    <location>
        <begin position="11"/>
        <end position="71"/>
    </location>
</feature>
<dbReference type="PROSITE" id="PS50977">
    <property type="entry name" value="HTH_TETR_2"/>
    <property type="match status" value="1"/>
</dbReference>
<accession>A0AAE4V401</accession>
<name>A0AAE4V401_9NOCA</name>
<dbReference type="InterPro" id="IPR036271">
    <property type="entry name" value="Tet_transcr_reg_TetR-rel_C_sf"/>
</dbReference>
<dbReference type="InterPro" id="IPR009057">
    <property type="entry name" value="Homeodomain-like_sf"/>
</dbReference>
<keyword evidence="1 2" id="KW-0238">DNA-binding</keyword>
<dbReference type="InterPro" id="IPR001647">
    <property type="entry name" value="HTH_TetR"/>
</dbReference>
<dbReference type="Pfam" id="PF00440">
    <property type="entry name" value="TetR_N"/>
    <property type="match status" value="1"/>
</dbReference>
<dbReference type="InterPro" id="IPR050109">
    <property type="entry name" value="HTH-type_TetR-like_transc_reg"/>
</dbReference>
<dbReference type="InterPro" id="IPR023772">
    <property type="entry name" value="DNA-bd_HTH_TetR-type_CS"/>
</dbReference>
<dbReference type="AlphaFoldDB" id="A0AAE4V401"/>
<dbReference type="GO" id="GO:0000976">
    <property type="term" value="F:transcription cis-regulatory region binding"/>
    <property type="evidence" value="ECO:0007669"/>
    <property type="project" value="TreeGrafter"/>
</dbReference>
<organism evidence="4 5">
    <name type="scientific">Rhodococcus oxybenzonivorans</name>
    <dbReference type="NCBI Taxonomy" id="1990687"/>
    <lineage>
        <taxon>Bacteria</taxon>
        <taxon>Bacillati</taxon>
        <taxon>Actinomycetota</taxon>
        <taxon>Actinomycetes</taxon>
        <taxon>Mycobacteriales</taxon>
        <taxon>Nocardiaceae</taxon>
        <taxon>Rhodococcus</taxon>
    </lineage>
</organism>
<feature type="DNA-binding region" description="H-T-H motif" evidence="2">
    <location>
        <begin position="34"/>
        <end position="53"/>
    </location>
</feature>
<evidence type="ECO:0000259" key="3">
    <source>
        <dbReference type="PROSITE" id="PS50977"/>
    </source>
</evidence>
<protein>
    <submittedName>
        <fullName evidence="4">TetR/AcrR family transcriptional regulator</fullName>
    </submittedName>
</protein>
<dbReference type="PANTHER" id="PTHR30055">
    <property type="entry name" value="HTH-TYPE TRANSCRIPTIONAL REGULATOR RUTR"/>
    <property type="match status" value="1"/>
</dbReference>
<gene>
    <name evidence="4" type="ORF">R4315_26030</name>
</gene>
<proteinExistence type="predicted"/>
<evidence type="ECO:0000256" key="1">
    <source>
        <dbReference type="ARBA" id="ARBA00023125"/>
    </source>
</evidence>
<comment type="caution">
    <text evidence="4">The sequence shown here is derived from an EMBL/GenBank/DDBJ whole genome shotgun (WGS) entry which is preliminary data.</text>
</comment>
<evidence type="ECO:0000313" key="4">
    <source>
        <dbReference type="EMBL" id="MDV7267985.1"/>
    </source>
</evidence>
<reference evidence="4" key="1">
    <citation type="submission" date="2023-10" db="EMBL/GenBank/DDBJ databases">
        <title>Development of a sustainable strategy for remediation of hydrocarbon-contaminated territories based on the waste exchange concept.</title>
        <authorList>
            <person name="Krivoruchko A."/>
        </authorList>
    </citation>
    <scope>NUCLEOTIDE SEQUENCE</scope>
    <source>
        <strain evidence="4">IEGM 68</strain>
    </source>
</reference>